<evidence type="ECO:0000313" key="2">
    <source>
        <dbReference type="EMBL" id="KAK4110175.1"/>
    </source>
</evidence>
<evidence type="ECO:0000313" key="3">
    <source>
        <dbReference type="Proteomes" id="UP001302812"/>
    </source>
</evidence>
<feature type="compositionally biased region" description="Basic residues" evidence="1">
    <location>
        <begin position="13"/>
        <end position="34"/>
    </location>
</feature>
<sequence>MHVMLVVADTARERRRAQNRIAKRRFREKQKRQRQSTLGKRETGYLPEHEHALGLARHHSDRTSLPGPDDNRWPPERGFTTSQTACPSLPTNHVSTEYLCSRPPPVASYSVSKGALLTSYGLVMGNIDFLSFAPSQDLEPPTQQRPPTFRDASAP</sequence>
<organism evidence="2 3">
    <name type="scientific">Canariomyces notabilis</name>
    <dbReference type="NCBI Taxonomy" id="2074819"/>
    <lineage>
        <taxon>Eukaryota</taxon>
        <taxon>Fungi</taxon>
        <taxon>Dikarya</taxon>
        <taxon>Ascomycota</taxon>
        <taxon>Pezizomycotina</taxon>
        <taxon>Sordariomycetes</taxon>
        <taxon>Sordariomycetidae</taxon>
        <taxon>Sordariales</taxon>
        <taxon>Chaetomiaceae</taxon>
        <taxon>Canariomyces</taxon>
    </lineage>
</organism>
<evidence type="ECO:0008006" key="4">
    <source>
        <dbReference type="Google" id="ProtNLM"/>
    </source>
</evidence>
<gene>
    <name evidence="2" type="ORF">N656DRAFT_782228</name>
</gene>
<protein>
    <recommendedName>
        <fullName evidence="4">BZIP domain-containing protein</fullName>
    </recommendedName>
</protein>
<evidence type="ECO:0000256" key="1">
    <source>
        <dbReference type="SAM" id="MobiDB-lite"/>
    </source>
</evidence>
<reference evidence="2" key="1">
    <citation type="journal article" date="2023" name="Mol. Phylogenet. Evol.">
        <title>Genome-scale phylogeny and comparative genomics of the fungal order Sordariales.</title>
        <authorList>
            <person name="Hensen N."/>
            <person name="Bonometti L."/>
            <person name="Westerberg I."/>
            <person name="Brannstrom I.O."/>
            <person name="Guillou S."/>
            <person name="Cros-Aarteil S."/>
            <person name="Calhoun S."/>
            <person name="Haridas S."/>
            <person name="Kuo A."/>
            <person name="Mondo S."/>
            <person name="Pangilinan J."/>
            <person name="Riley R."/>
            <person name="LaButti K."/>
            <person name="Andreopoulos B."/>
            <person name="Lipzen A."/>
            <person name="Chen C."/>
            <person name="Yan M."/>
            <person name="Daum C."/>
            <person name="Ng V."/>
            <person name="Clum A."/>
            <person name="Steindorff A."/>
            <person name="Ohm R.A."/>
            <person name="Martin F."/>
            <person name="Silar P."/>
            <person name="Natvig D.O."/>
            <person name="Lalanne C."/>
            <person name="Gautier V."/>
            <person name="Ament-Velasquez S.L."/>
            <person name="Kruys A."/>
            <person name="Hutchinson M.I."/>
            <person name="Powell A.J."/>
            <person name="Barry K."/>
            <person name="Miller A.N."/>
            <person name="Grigoriev I.V."/>
            <person name="Debuchy R."/>
            <person name="Gladieux P."/>
            <person name="Hiltunen Thoren M."/>
            <person name="Johannesson H."/>
        </authorList>
    </citation>
    <scope>NUCLEOTIDE SEQUENCE</scope>
    <source>
        <strain evidence="2">CBS 508.74</strain>
    </source>
</reference>
<name>A0AAN6QH69_9PEZI</name>
<dbReference type="AlphaFoldDB" id="A0AAN6QH69"/>
<feature type="compositionally biased region" description="Basic and acidic residues" evidence="1">
    <location>
        <begin position="39"/>
        <end position="52"/>
    </location>
</feature>
<feature type="region of interest" description="Disordered" evidence="1">
    <location>
        <begin position="1"/>
        <end position="90"/>
    </location>
</feature>
<dbReference type="Proteomes" id="UP001302812">
    <property type="component" value="Unassembled WGS sequence"/>
</dbReference>
<feature type="region of interest" description="Disordered" evidence="1">
    <location>
        <begin position="133"/>
        <end position="155"/>
    </location>
</feature>
<feature type="compositionally biased region" description="Polar residues" evidence="1">
    <location>
        <begin position="79"/>
        <end position="90"/>
    </location>
</feature>
<dbReference type="RefSeq" id="XP_064667745.1">
    <property type="nucleotide sequence ID" value="XM_064815724.1"/>
</dbReference>
<dbReference type="GeneID" id="89939849"/>
<proteinExistence type="predicted"/>
<dbReference type="EMBL" id="MU853352">
    <property type="protein sequence ID" value="KAK4110175.1"/>
    <property type="molecule type" value="Genomic_DNA"/>
</dbReference>
<reference evidence="2" key="2">
    <citation type="submission" date="2023-05" db="EMBL/GenBank/DDBJ databases">
        <authorList>
            <consortium name="Lawrence Berkeley National Laboratory"/>
            <person name="Steindorff A."/>
            <person name="Hensen N."/>
            <person name="Bonometti L."/>
            <person name="Westerberg I."/>
            <person name="Brannstrom I.O."/>
            <person name="Guillou S."/>
            <person name="Cros-Aarteil S."/>
            <person name="Calhoun S."/>
            <person name="Haridas S."/>
            <person name="Kuo A."/>
            <person name="Mondo S."/>
            <person name="Pangilinan J."/>
            <person name="Riley R."/>
            <person name="Labutti K."/>
            <person name="Andreopoulos B."/>
            <person name="Lipzen A."/>
            <person name="Chen C."/>
            <person name="Yanf M."/>
            <person name="Daum C."/>
            <person name="Ng V."/>
            <person name="Clum A."/>
            <person name="Ohm R."/>
            <person name="Martin F."/>
            <person name="Silar P."/>
            <person name="Natvig D."/>
            <person name="Lalanne C."/>
            <person name="Gautier V."/>
            <person name="Ament-Velasquez S.L."/>
            <person name="Kruys A."/>
            <person name="Hutchinson M.I."/>
            <person name="Powell A.J."/>
            <person name="Barry K."/>
            <person name="Miller A.N."/>
            <person name="Grigoriev I.V."/>
            <person name="Debuchy R."/>
            <person name="Gladieux P."/>
            <person name="Thoren M.H."/>
            <person name="Johannesson H."/>
        </authorList>
    </citation>
    <scope>NUCLEOTIDE SEQUENCE</scope>
    <source>
        <strain evidence="2">CBS 508.74</strain>
    </source>
</reference>
<comment type="caution">
    <text evidence="2">The sequence shown here is derived from an EMBL/GenBank/DDBJ whole genome shotgun (WGS) entry which is preliminary data.</text>
</comment>
<accession>A0AAN6QH69</accession>
<keyword evidence="3" id="KW-1185">Reference proteome</keyword>